<dbReference type="Gene3D" id="3.50.30.80">
    <property type="entry name" value="IlvD/EDD C-terminal domain-like"/>
    <property type="match status" value="1"/>
</dbReference>
<keyword evidence="3" id="KW-0411">Iron-sulfur</keyword>
<dbReference type="InterPro" id="IPR042096">
    <property type="entry name" value="Dihydro-acid_dehy_C"/>
</dbReference>
<evidence type="ECO:0000256" key="2">
    <source>
        <dbReference type="ARBA" id="ARBA00022714"/>
    </source>
</evidence>
<dbReference type="PANTHER" id="PTHR43661">
    <property type="entry name" value="D-XYLONATE DEHYDRATASE"/>
    <property type="match status" value="1"/>
</dbReference>
<accession>A0ABY4CR61</accession>
<dbReference type="InterPro" id="IPR000581">
    <property type="entry name" value="ILV_EDD_N"/>
</dbReference>
<dbReference type="InterPro" id="IPR056740">
    <property type="entry name" value="ILV_EDD_C"/>
</dbReference>
<comment type="similarity">
    <text evidence="1">Belongs to the IlvD/Edd family.</text>
</comment>
<evidence type="ECO:0000256" key="5">
    <source>
        <dbReference type="ARBA" id="ARBA00023304"/>
    </source>
</evidence>
<evidence type="ECO:0000259" key="6">
    <source>
        <dbReference type="Pfam" id="PF00920"/>
    </source>
</evidence>
<dbReference type="Pfam" id="PF00920">
    <property type="entry name" value="ILVD_EDD_N"/>
    <property type="match status" value="2"/>
</dbReference>
<feature type="domain" description="Dihydroxy-acid/6-phosphogluconate dehydratase N-terminal" evidence="6">
    <location>
        <begin position="87"/>
        <end position="177"/>
    </location>
</feature>
<keyword evidence="4" id="KW-0456">Lyase</keyword>
<name>A0ABY4CR61_9BACL</name>
<evidence type="ECO:0000256" key="1">
    <source>
        <dbReference type="ARBA" id="ARBA00006486"/>
    </source>
</evidence>
<dbReference type="SUPFAM" id="SSF143975">
    <property type="entry name" value="IlvD/EDD N-terminal domain-like"/>
    <property type="match status" value="1"/>
</dbReference>
<evidence type="ECO:0000313" key="8">
    <source>
        <dbReference type="EMBL" id="UOF92449.1"/>
    </source>
</evidence>
<evidence type="ECO:0000313" key="9">
    <source>
        <dbReference type="Proteomes" id="UP000830167"/>
    </source>
</evidence>
<feature type="domain" description="Dihydroxy-acid/6-phosphogluconate dehydratase N-terminal" evidence="6">
    <location>
        <begin position="271"/>
        <end position="446"/>
    </location>
</feature>
<proteinExistence type="inferred from homology"/>
<dbReference type="SUPFAM" id="SSF52016">
    <property type="entry name" value="LeuD/IlvD-like"/>
    <property type="match status" value="1"/>
</dbReference>
<organism evidence="8 9">
    <name type="scientific">Fodinisporobacter ferrooxydans</name>
    <dbReference type="NCBI Taxonomy" id="2901836"/>
    <lineage>
        <taxon>Bacteria</taxon>
        <taxon>Bacillati</taxon>
        <taxon>Bacillota</taxon>
        <taxon>Bacilli</taxon>
        <taxon>Bacillales</taxon>
        <taxon>Alicyclobacillaceae</taxon>
        <taxon>Fodinisporobacter</taxon>
    </lineage>
</organism>
<dbReference type="PANTHER" id="PTHR43661:SF3">
    <property type="entry name" value="D-XYLONATE DEHYDRATASE YAGF-RELATED"/>
    <property type="match status" value="1"/>
</dbReference>
<keyword evidence="9" id="KW-1185">Reference proteome</keyword>
<evidence type="ECO:0000256" key="3">
    <source>
        <dbReference type="ARBA" id="ARBA00023014"/>
    </source>
</evidence>
<evidence type="ECO:0000256" key="4">
    <source>
        <dbReference type="ARBA" id="ARBA00023239"/>
    </source>
</evidence>
<keyword evidence="2" id="KW-0001">2Fe-2S</keyword>
<sequence length="742" mass="81938">MTISNVEKETRTKYAYPPIDNPINPYRDNVQGKANEPITVAAFLDRAKQILGRQYEGPAPDWTLEEIYNRLEINAPRIAIIGGSPDHPAHIMDFQTSAIAAVRIWQNGGIPFYFSTPVLCDGTAQNNMGMSYSLQSRNAVAQMVVNQLEAHSYHGAFVIQGCDKQPLGVVSALAHIDRLRRLRGEAPFFATFAPAHVLKGGTIPEDLFGALEDVAKRAEQMGASDVAEDLRDTLSYILQCSSNTAFQGVLMRAVEKGILTPVEHKDFERRLAVNTCDGKGGICAFNGTGNSSRHLVAGLGLVHPALELLADPPTGRQINQAVDSLAVMINNPVFGAANIVGANIRNAIRIHSASGGSTNLMMHLVAAMLYGGFKFDVWELNRIHHEHPIPDLFDYSLTEGRDIFALAMQCCSGHIRGMETLFHELMENGVPMDLDAPTVTGTSWRDRLQEKGSLSAAGVKENPVILSKPRRPFSGVDVLTGNFFESAVVKISGMTTKQLDEFDKKVAGVLYYENEDDANTGLLDTDLLEKLKNRQCFSRQHLLAMLKHNHPIYEPHWETAPYDSLFDHMVQIGALKLAVVIAGQGPVAFGMPEMFTPMQHINANRLLKRLATLISDGRYSGVTYGAAVGHMTPEAMEDGGILYLQTGDLLYLNLREDQIQYIDAAEFVQGNLVFDFASTRQQRQDFVQERLERMRKRQRFVAAGNRMKGHTDAANGVVPEQVAEEAELDYKTDVQFLVSLTL</sequence>
<reference evidence="8" key="1">
    <citation type="submission" date="2021-12" db="EMBL/GenBank/DDBJ databases">
        <title>Alicyclobacillaceae gen. nov., sp. nov., isolated from chalcocite enrichment system.</title>
        <authorList>
            <person name="Jiang Z."/>
        </authorList>
    </citation>
    <scope>NUCLEOTIDE SEQUENCE</scope>
    <source>
        <strain evidence="8">MYW30-H2</strain>
    </source>
</reference>
<evidence type="ECO:0000259" key="7">
    <source>
        <dbReference type="Pfam" id="PF24877"/>
    </source>
</evidence>
<feature type="domain" description="Dihydroxy-acid/6-phosphogluconate dehydratase C-terminal" evidence="7">
    <location>
        <begin position="578"/>
        <end position="664"/>
    </location>
</feature>
<keyword evidence="2" id="KW-0408">Iron</keyword>
<dbReference type="RefSeq" id="WP_347439115.1">
    <property type="nucleotide sequence ID" value="NZ_CP089291.1"/>
</dbReference>
<dbReference type="Proteomes" id="UP000830167">
    <property type="component" value="Chromosome"/>
</dbReference>
<keyword evidence="5" id="KW-0100">Branched-chain amino acid biosynthesis</keyword>
<keyword evidence="2" id="KW-0479">Metal-binding</keyword>
<gene>
    <name evidence="8" type="ORF">LSG31_09965</name>
</gene>
<dbReference type="InterPro" id="IPR037237">
    <property type="entry name" value="IlvD/EDD_N"/>
</dbReference>
<keyword evidence="5" id="KW-0028">Amino-acid biosynthesis</keyword>
<dbReference type="Pfam" id="PF24877">
    <property type="entry name" value="ILV_EDD_C"/>
    <property type="match status" value="1"/>
</dbReference>
<dbReference type="EMBL" id="CP089291">
    <property type="protein sequence ID" value="UOF92449.1"/>
    <property type="molecule type" value="Genomic_DNA"/>
</dbReference>
<protein>
    <submittedName>
        <fullName evidence="8">Dihydroxy-acid dehydratase</fullName>
    </submittedName>
</protein>